<dbReference type="AlphaFoldDB" id="A0A7U6GDX5"/>
<dbReference type="Proteomes" id="UP000004793">
    <property type="component" value="Chromosome"/>
</dbReference>
<organism evidence="1 2">
    <name type="scientific">Caldisericum exile (strain DSM 21853 / NBRC 104410 / AZM16c01)</name>
    <dbReference type="NCBI Taxonomy" id="511051"/>
    <lineage>
        <taxon>Bacteria</taxon>
        <taxon>Pseudomonadati</taxon>
        <taxon>Caldisericota/Cryosericota group</taxon>
        <taxon>Caldisericota</taxon>
        <taxon>Caldisericia</taxon>
        <taxon>Caldisericales</taxon>
        <taxon>Caldisericaceae</taxon>
        <taxon>Caldisericum</taxon>
    </lineage>
</organism>
<name>A0A7U6GDX5_CALEA</name>
<evidence type="ECO:0000313" key="1">
    <source>
        <dbReference type="EMBL" id="BAL80604.1"/>
    </source>
</evidence>
<dbReference type="EMBL" id="AP012051">
    <property type="protein sequence ID" value="BAL80604.1"/>
    <property type="molecule type" value="Genomic_DNA"/>
</dbReference>
<dbReference type="RefSeq" id="WP_014453010.1">
    <property type="nucleotide sequence ID" value="NC_017096.1"/>
</dbReference>
<reference evidence="1 2" key="1">
    <citation type="submission" date="2011-01" db="EMBL/GenBank/DDBJ databases">
        <title>Whole genome sequence of Caldisericum exile AZM16c01.</title>
        <authorList>
            <person name="Narita-Yamada S."/>
            <person name="Kawakoshi A."/>
            <person name="Nakamura S."/>
            <person name="Sasagawa M."/>
            <person name="Fukada J."/>
            <person name="Sekine M."/>
            <person name="Kato Y."/>
            <person name="Fukai R."/>
            <person name="Sasaki K."/>
            <person name="Hanamaki A."/>
            <person name="Narita H."/>
            <person name="Konno Y."/>
            <person name="Mori K."/>
            <person name="Yamazaki S."/>
            <person name="Suzuki K."/>
            <person name="Fujita N."/>
        </authorList>
    </citation>
    <scope>NUCLEOTIDE SEQUENCE [LARGE SCALE GENOMIC DNA]</scope>
    <source>
        <strain evidence="2">DSM 21853 / NBRC 104410 / AZM16c01</strain>
    </source>
</reference>
<sequence length="56" mass="6436">MLPGISISYDKIREIVQAIFETGTKEIVIPYLTTAHGYTGKTFKLKINRHYLSKCF</sequence>
<proteinExistence type="predicted"/>
<gene>
    <name evidence="1" type="ordered locus">CSE_04780</name>
</gene>
<protein>
    <submittedName>
        <fullName evidence="1">Uncharacterized protein</fullName>
    </submittedName>
</protein>
<dbReference type="KEGG" id="cex:CSE_04780"/>
<accession>A0A7U6GDX5</accession>
<evidence type="ECO:0000313" key="2">
    <source>
        <dbReference type="Proteomes" id="UP000004793"/>
    </source>
</evidence>
<keyword evidence="2" id="KW-1185">Reference proteome</keyword>